<evidence type="ECO:0000256" key="6">
    <source>
        <dbReference type="SAM" id="Phobius"/>
    </source>
</evidence>
<evidence type="ECO:0000313" key="7">
    <source>
        <dbReference type="EMBL" id="MPM29985.1"/>
    </source>
</evidence>
<evidence type="ECO:0000256" key="1">
    <source>
        <dbReference type="ARBA" id="ARBA00004236"/>
    </source>
</evidence>
<dbReference type="GO" id="GO:0005886">
    <property type="term" value="C:plasma membrane"/>
    <property type="evidence" value="ECO:0007669"/>
    <property type="project" value="UniProtKB-SubCell"/>
</dbReference>
<organism evidence="7">
    <name type="scientific">bioreactor metagenome</name>
    <dbReference type="NCBI Taxonomy" id="1076179"/>
    <lineage>
        <taxon>unclassified sequences</taxon>
        <taxon>metagenomes</taxon>
        <taxon>ecological metagenomes</taxon>
    </lineage>
</organism>
<evidence type="ECO:0000256" key="5">
    <source>
        <dbReference type="ARBA" id="ARBA00023136"/>
    </source>
</evidence>
<keyword evidence="3 6" id="KW-0812">Transmembrane</keyword>
<dbReference type="GO" id="GO:0015081">
    <property type="term" value="F:sodium ion transmembrane transporter activity"/>
    <property type="evidence" value="ECO:0007669"/>
    <property type="project" value="InterPro"/>
</dbReference>
<name>A0A644YN21_9ZZZZ</name>
<sequence length="46" mass="4886">MIHGSMSLGVAGIVSLVSMAVVFVVLLSLYAIITAFGKVFSRKEDK</sequence>
<accession>A0A644YN21</accession>
<dbReference type="EMBL" id="VSSQ01005659">
    <property type="protein sequence ID" value="MPM29985.1"/>
    <property type="molecule type" value="Genomic_DNA"/>
</dbReference>
<reference evidence="7" key="1">
    <citation type="submission" date="2019-08" db="EMBL/GenBank/DDBJ databases">
        <authorList>
            <person name="Kucharzyk K."/>
            <person name="Murdoch R.W."/>
            <person name="Higgins S."/>
            <person name="Loffler F."/>
        </authorList>
    </citation>
    <scope>NUCLEOTIDE SEQUENCE</scope>
</reference>
<evidence type="ECO:0000256" key="4">
    <source>
        <dbReference type="ARBA" id="ARBA00022989"/>
    </source>
</evidence>
<comment type="subcellular location">
    <subcellularLocation>
        <location evidence="1">Cell membrane</location>
    </subcellularLocation>
</comment>
<keyword evidence="4 6" id="KW-1133">Transmembrane helix</keyword>
<comment type="caution">
    <text evidence="7">The sequence shown here is derived from an EMBL/GenBank/DDBJ whole genome shotgun (WGS) entry which is preliminary data.</text>
</comment>
<keyword evidence="2" id="KW-1003">Cell membrane</keyword>
<dbReference type="InterPro" id="IPR005899">
    <property type="entry name" value="Na_pump_deCOase"/>
</dbReference>
<protein>
    <submittedName>
        <fullName evidence="7">Uncharacterized protein</fullName>
    </submittedName>
</protein>
<gene>
    <name evidence="7" type="ORF">SDC9_76527</name>
</gene>
<evidence type="ECO:0000256" key="2">
    <source>
        <dbReference type="ARBA" id="ARBA00022475"/>
    </source>
</evidence>
<dbReference type="AlphaFoldDB" id="A0A644YN21"/>
<keyword evidence="5 6" id="KW-0472">Membrane</keyword>
<feature type="transmembrane region" description="Helical" evidence="6">
    <location>
        <begin position="6"/>
        <end position="33"/>
    </location>
</feature>
<dbReference type="Pfam" id="PF04277">
    <property type="entry name" value="OAD_gamma"/>
    <property type="match status" value="1"/>
</dbReference>
<evidence type="ECO:0000256" key="3">
    <source>
        <dbReference type="ARBA" id="ARBA00022692"/>
    </source>
</evidence>
<dbReference type="GO" id="GO:0036376">
    <property type="term" value="P:sodium ion export across plasma membrane"/>
    <property type="evidence" value="ECO:0007669"/>
    <property type="project" value="InterPro"/>
</dbReference>
<proteinExistence type="predicted"/>